<dbReference type="SUPFAM" id="SSF103506">
    <property type="entry name" value="Mitochondrial carrier"/>
    <property type="match status" value="2"/>
</dbReference>
<dbReference type="Pfam" id="PF00153">
    <property type="entry name" value="Mito_carr"/>
    <property type="match status" value="3"/>
</dbReference>
<evidence type="ECO:0000256" key="1">
    <source>
        <dbReference type="ARBA" id="ARBA00004141"/>
    </source>
</evidence>
<comment type="similarity">
    <text evidence="2 9">Belongs to the mitochondrial carrier (TC 2.A.29) family.</text>
</comment>
<gene>
    <name evidence="11" type="primary">SPOSA6832_00734</name>
</gene>
<dbReference type="EMBL" id="CENE01000002">
    <property type="protein sequence ID" value="CEQ39223.1"/>
    <property type="molecule type" value="Genomic_DNA"/>
</dbReference>
<keyword evidence="12" id="KW-1185">Reference proteome</keyword>
<dbReference type="Proteomes" id="UP000243876">
    <property type="component" value="Unassembled WGS sequence"/>
</dbReference>
<keyword evidence="5" id="KW-0677">Repeat</keyword>
<evidence type="ECO:0000256" key="9">
    <source>
        <dbReference type="RuleBase" id="RU000488"/>
    </source>
</evidence>
<dbReference type="OrthoDB" id="756301at2759"/>
<evidence type="ECO:0000256" key="2">
    <source>
        <dbReference type="ARBA" id="ARBA00006375"/>
    </source>
</evidence>
<reference evidence="12" key="1">
    <citation type="submission" date="2015-02" db="EMBL/GenBank/DDBJ databases">
        <authorList>
            <person name="Gon?alves P."/>
        </authorList>
    </citation>
    <scope>NUCLEOTIDE SEQUENCE [LARGE SCALE GENOMIC DNA]</scope>
</reference>
<feature type="repeat" description="Solcar" evidence="8">
    <location>
        <begin position="170"/>
        <end position="274"/>
    </location>
</feature>
<evidence type="ECO:0000256" key="5">
    <source>
        <dbReference type="ARBA" id="ARBA00022737"/>
    </source>
</evidence>
<proteinExistence type="inferred from homology"/>
<keyword evidence="7 8" id="KW-0472">Membrane</keyword>
<keyword evidence="4 8" id="KW-0812">Transmembrane</keyword>
<evidence type="ECO:0000256" key="4">
    <source>
        <dbReference type="ARBA" id="ARBA00022692"/>
    </source>
</evidence>
<keyword evidence="6" id="KW-1133">Transmembrane helix</keyword>
<dbReference type="Gene3D" id="1.50.40.10">
    <property type="entry name" value="Mitochondrial carrier domain"/>
    <property type="match status" value="1"/>
</dbReference>
<dbReference type="GO" id="GO:0016020">
    <property type="term" value="C:membrane"/>
    <property type="evidence" value="ECO:0007669"/>
    <property type="project" value="UniProtKB-SubCell"/>
</dbReference>
<evidence type="ECO:0000256" key="10">
    <source>
        <dbReference type="SAM" id="MobiDB-lite"/>
    </source>
</evidence>
<feature type="repeat" description="Solcar" evidence="8">
    <location>
        <begin position="48"/>
        <end position="138"/>
    </location>
</feature>
<keyword evidence="3 9" id="KW-0813">Transport</keyword>
<comment type="subcellular location">
    <subcellularLocation>
        <location evidence="1">Membrane</location>
        <topology evidence="1">Multi-pass membrane protein</topology>
    </subcellularLocation>
</comment>
<organism evidence="11 12">
    <name type="scientific">Sporidiobolus salmonicolor</name>
    <name type="common">Yeast-like fungus</name>
    <name type="synonym">Sporobolomyces salmonicolor</name>
    <dbReference type="NCBI Taxonomy" id="5005"/>
    <lineage>
        <taxon>Eukaryota</taxon>
        <taxon>Fungi</taxon>
        <taxon>Dikarya</taxon>
        <taxon>Basidiomycota</taxon>
        <taxon>Pucciniomycotina</taxon>
        <taxon>Microbotryomycetes</taxon>
        <taxon>Sporidiobolales</taxon>
        <taxon>Sporidiobolaceae</taxon>
        <taxon>Sporobolomyces</taxon>
    </lineage>
</organism>
<name>A0A0D6EHH7_SPOSA</name>
<evidence type="ECO:0000256" key="3">
    <source>
        <dbReference type="ARBA" id="ARBA00022448"/>
    </source>
</evidence>
<evidence type="ECO:0000256" key="7">
    <source>
        <dbReference type="ARBA" id="ARBA00023136"/>
    </source>
</evidence>
<sequence>MAPHPDALAPAPLDPAGHGVPLKHNLPDRSGGTRAATSRAPDLGLLGQKIVLAGMSNMTAALFTNPFDLIKVRQQLQLKTLTSSGQTSTKSTNWFRTLVNMVRAEGIGSVYKGLSASMLREASYRCAALAFGFSVIWLTLPSLTNSGIRMGGYDLVKSSFISSFPLSDPNGFGTKLAAGMVSGMIGAAVANPADLVHRTLFPFLSLSVLIQLLSTQLKVRMQSLSATGTLRDHASTIINTQGVRGFYRAVLPTTLRAGILTASQLGCYDHTKHVLKTDFPNTFREGMPTHLVASAIAGFCCSAASNPIDVVKVRLMSDKTSQYRNAVHCAAMLLKDEGPRAFYKGFTMCFLRLWPHSIVSLLVFEQLRRGLGMAPI</sequence>
<feature type="region of interest" description="Disordered" evidence="10">
    <location>
        <begin position="1"/>
        <end position="38"/>
    </location>
</feature>
<dbReference type="InterPro" id="IPR018108">
    <property type="entry name" value="MCP_transmembrane"/>
</dbReference>
<evidence type="ECO:0000256" key="6">
    <source>
        <dbReference type="ARBA" id="ARBA00022989"/>
    </source>
</evidence>
<dbReference type="InterPro" id="IPR050391">
    <property type="entry name" value="Mito_Metabolite_Transporter"/>
</dbReference>
<dbReference type="PANTHER" id="PTHR45618">
    <property type="entry name" value="MITOCHONDRIAL DICARBOXYLATE CARRIER-RELATED"/>
    <property type="match status" value="1"/>
</dbReference>
<feature type="repeat" description="Solcar" evidence="8">
    <location>
        <begin position="285"/>
        <end position="370"/>
    </location>
</feature>
<accession>A0A0D6EHH7</accession>
<dbReference type="InterPro" id="IPR023395">
    <property type="entry name" value="MCP_dom_sf"/>
</dbReference>
<evidence type="ECO:0000256" key="8">
    <source>
        <dbReference type="PROSITE-ProRule" id="PRU00282"/>
    </source>
</evidence>
<feature type="compositionally biased region" description="Low complexity" evidence="10">
    <location>
        <begin position="1"/>
        <end position="19"/>
    </location>
</feature>
<dbReference type="PROSITE" id="PS50920">
    <property type="entry name" value="SOLCAR"/>
    <property type="match status" value="3"/>
</dbReference>
<dbReference type="AlphaFoldDB" id="A0A0D6EHH7"/>
<protein>
    <submittedName>
        <fullName evidence="11">SPOSA6832_00734-mRNA-1:cds</fullName>
    </submittedName>
</protein>
<evidence type="ECO:0000313" key="11">
    <source>
        <dbReference type="EMBL" id="CEQ39223.1"/>
    </source>
</evidence>
<evidence type="ECO:0000313" key="12">
    <source>
        <dbReference type="Proteomes" id="UP000243876"/>
    </source>
</evidence>